<dbReference type="Gene3D" id="1.20.80.10">
    <property type="match status" value="1"/>
</dbReference>
<evidence type="ECO:0000313" key="12">
    <source>
        <dbReference type="Proteomes" id="UP000024404"/>
    </source>
</evidence>
<dbReference type="PROSITE" id="PS50057">
    <property type="entry name" value="FERM_3"/>
    <property type="match status" value="1"/>
</dbReference>
<feature type="domain" description="Tyrosine specific protein phosphatases" evidence="9">
    <location>
        <begin position="1252"/>
        <end position="1332"/>
    </location>
</feature>
<evidence type="ECO:0000256" key="5">
    <source>
        <dbReference type="ARBA" id="ARBA00022801"/>
    </source>
</evidence>
<dbReference type="InterPro" id="IPR000299">
    <property type="entry name" value="FERM_domain"/>
</dbReference>
<dbReference type="SMART" id="SM00295">
    <property type="entry name" value="B41"/>
    <property type="match status" value="1"/>
</dbReference>
<dbReference type="Gene3D" id="3.10.20.90">
    <property type="entry name" value="Phosphatidylinositol 3-kinase Catalytic Subunit, Chain A, domain 1"/>
    <property type="match status" value="1"/>
</dbReference>
<evidence type="ECO:0000256" key="4">
    <source>
        <dbReference type="ARBA" id="ARBA00022490"/>
    </source>
</evidence>
<dbReference type="Pfam" id="PF00373">
    <property type="entry name" value="FERM_M"/>
    <property type="match status" value="1"/>
</dbReference>
<dbReference type="InterPro" id="IPR014352">
    <property type="entry name" value="FERM/acyl-CoA-bd_prot_sf"/>
</dbReference>
<dbReference type="EC" id="3.1.3.48" evidence="3"/>
<dbReference type="InterPro" id="IPR029071">
    <property type="entry name" value="Ubiquitin-like_domsf"/>
</dbReference>
<dbReference type="GO" id="GO:0004725">
    <property type="term" value="F:protein tyrosine phosphatase activity"/>
    <property type="evidence" value="ECO:0007669"/>
    <property type="project" value="UniProtKB-EC"/>
</dbReference>
<dbReference type="InterPro" id="IPR019748">
    <property type="entry name" value="FERM_central"/>
</dbReference>
<dbReference type="SMART" id="SM00194">
    <property type="entry name" value="PTPc"/>
    <property type="match status" value="1"/>
</dbReference>
<dbReference type="Pfam" id="PF00102">
    <property type="entry name" value="Y_phosphatase"/>
    <property type="match status" value="2"/>
</dbReference>
<dbReference type="InterPro" id="IPR003595">
    <property type="entry name" value="Tyr_Pase_cat"/>
</dbReference>
<dbReference type="InterPro" id="IPR019749">
    <property type="entry name" value="Band_41_domain"/>
</dbReference>
<keyword evidence="7" id="KW-0206">Cytoskeleton</keyword>
<dbReference type="PANTHER" id="PTHR45706:SF1">
    <property type="entry name" value="PEZ, ISOFORM A"/>
    <property type="match status" value="1"/>
</dbReference>
<dbReference type="InterPro" id="IPR000242">
    <property type="entry name" value="PTP_cat"/>
</dbReference>
<reference evidence="11" key="2">
    <citation type="submission" date="2022-06" db="UniProtKB">
        <authorList>
            <consortium name="EnsemblMetazoa"/>
        </authorList>
    </citation>
    <scope>IDENTIFICATION</scope>
</reference>
<dbReference type="Pfam" id="PF09379">
    <property type="entry name" value="FERM_N"/>
    <property type="match status" value="1"/>
</dbReference>
<dbReference type="PRINTS" id="PR00935">
    <property type="entry name" value="BAND41"/>
</dbReference>
<dbReference type="InterPro" id="IPR000387">
    <property type="entry name" value="Tyr_Pase_dom"/>
</dbReference>
<feature type="domain" description="FERM" evidence="10">
    <location>
        <begin position="24"/>
        <end position="326"/>
    </location>
</feature>
<dbReference type="InterPro" id="IPR029021">
    <property type="entry name" value="Prot-tyrosine_phosphatase-like"/>
</dbReference>
<dbReference type="EnsemblMetazoa" id="OVOC6168.1">
    <property type="protein sequence ID" value="OVOC6168.1"/>
    <property type="gene ID" value="WBGene00242977"/>
</dbReference>
<keyword evidence="12" id="KW-1185">Reference proteome</keyword>
<evidence type="ECO:0000256" key="3">
    <source>
        <dbReference type="ARBA" id="ARBA00013064"/>
    </source>
</evidence>
<dbReference type="Proteomes" id="UP000024404">
    <property type="component" value="Unassembled WGS sequence"/>
</dbReference>
<dbReference type="SUPFAM" id="SSF54236">
    <property type="entry name" value="Ubiquitin-like"/>
    <property type="match status" value="1"/>
</dbReference>
<dbReference type="InterPro" id="IPR035963">
    <property type="entry name" value="FERM_2"/>
</dbReference>
<dbReference type="CDD" id="cd14473">
    <property type="entry name" value="FERM_B-lobe"/>
    <property type="match status" value="1"/>
</dbReference>
<dbReference type="Gene3D" id="3.90.190.10">
    <property type="entry name" value="Protein tyrosine phosphatase superfamily"/>
    <property type="match status" value="1"/>
</dbReference>
<evidence type="ECO:0000313" key="11">
    <source>
        <dbReference type="EnsemblMetazoa" id="OVOC6168.1"/>
    </source>
</evidence>
<comment type="similarity">
    <text evidence="2">Belongs to the protein-tyrosine phosphatase family. Non-receptor class subfamily.</text>
</comment>
<dbReference type="InterPro" id="IPR011993">
    <property type="entry name" value="PH-like_dom_sf"/>
</dbReference>
<dbReference type="InterPro" id="IPR018979">
    <property type="entry name" value="FERM_N"/>
</dbReference>
<protein>
    <recommendedName>
        <fullName evidence="3">protein-tyrosine-phosphatase</fullName>
        <ecNumber evidence="3">3.1.3.48</ecNumber>
    </recommendedName>
</protein>
<dbReference type="Gene3D" id="2.30.29.30">
    <property type="entry name" value="Pleckstrin-homology domain (PH domain)/Phosphotyrosine-binding domain (PTB)"/>
    <property type="match status" value="1"/>
</dbReference>
<dbReference type="EMBL" id="CMVM020000170">
    <property type="status" value="NOT_ANNOTATED_CDS"/>
    <property type="molecule type" value="Genomic_DNA"/>
</dbReference>
<dbReference type="SMART" id="SM00404">
    <property type="entry name" value="PTPc_motif"/>
    <property type="match status" value="1"/>
</dbReference>
<keyword evidence="6" id="KW-0904">Protein phosphatase</keyword>
<dbReference type="PANTHER" id="PTHR45706">
    <property type="entry name" value="TYROSINE-PROTEIN PHOSPHATASE"/>
    <property type="match status" value="1"/>
</dbReference>
<evidence type="ECO:0000256" key="1">
    <source>
        <dbReference type="ARBA" id="ARBA00004245"/>
    </source>
</evidence>
<evidence type="ECO:0000256" key="7">
    <source>
        <dbReference type="ARBA" id="ARBA00023212"/>
    </source>
</evidence>
<feature type="domain" description="Tyrosine-protein phosphatase" evidence="8">
    <location>
        <begin position="996"/>
        <end position="1341"/>
    </location>
</feature>
<name>A0A8R1TWP9_ONCVO</name>
<evidence type="ECO:0000259" key="10">
    <source>
        <dbReference type="PROSITE" id="PS50057"/>
    </source>
</evidence>
<dbReference type="PRINTS" id="PR00700">
    <property type="entry name" value="PRTYPHPHTASE"/>
</dbReference>
<dbReference type="AlphaFoldDB" id="A0A8R1TWP9"/>
<dbReference type="SUPFAM" id="SSF47031">
    <property type="entry name" value="Second domain of FERM"/>
    <property type="match status" value="1"/>
</dbReference>
<dbReference type="PROSITE" id="PS50056">
    <property type="entry name" value="TYR_PHOSPHATASE_2"/>
    <property type="match status" value="1"/>
</dbReference>
<keyword evidence="5" id="KW-0378">Hydrolase</keyword>
<dbReference type="GO" id="GO:0005856">
    <property type="term" value="C:cytoskeleton"/>
    <property type="evidence" value="ECO:0007669"/>
    <property type="project" value="UniProtKB-SubCell"/>
</dbReference>
<evidence type="ECO:0000256" key="6">
    <source>
        <dbReference type="ARBA" id="ARBA00022912"/>
    </source>
</evidence>
<dbReference type="SUPFAM" id="SSF52799">
    <property type="entry name" value="(Phosphotyrosine protein) phosphatases II"/>
    <property type="match status" value="1"/>
</dbReference>
<organism evidence="11 12">
    <name type="scientific">Onchocerca volvulus</name>
    <dbReference type="NCBI Taxonomy" id="6282"/>
    <lineage>
        <taxon>Eukaryota</taxon>
        <taxon>Metazoa</taxon>
        <taxon>Ecdysozoa</taxon>
        <taxon>Nematoda</taxon>
        <taxon>Chromadorea</taxon>
        <taxon>Rhabditida</taxon>
        <taxon>Spirurina</taxon>
        <taxon>Spiruromorpha</taxon>
        <taxon>Filarioidea</taxon>
        <taxon>Onchocercidae</taxon>
        <taxon>Onchocerca</taxon>
    </lineage>
</organism>
<dbReference type="OMA" id="NECIECT"/>
<dbReference type="SUPFAM" id="SSF50729">
    <property type="entry name" value="PH domain-like"/>
    <property type="match status" value="1"/>
</dbReference>
<proteinExistence type="inferred from homology"/>
<keyword evidence="4" id="KW-0963">Cytoplasm</keyword>
<sequence>MLHKPLKLKWGKKSGRYDLSQDIYVLTIYLGNYAILQCTLTTESTASQCMEYLSQKVDLNQVEMFGLRYQMKTNDPDNRMMRWVELDKPLRRQLEKWACKPRQVQLAVLYHTPNAFTLTDQMARSYYFFLMKLDVVEGKLTVALEKYINLAAYSLQVEYGDFDPTIHTIDFMQTVPLLPKHICRSAQIQEDLLKRVSAVHERLKGMQPSYAALLYIVDAQQCEGYGEEYFNGKDDDSTEVKIGYSQEGIIIKGSYVKLPKLVLLNVQIKFIDFGWEHIKDMYAMKRHLNVRLHDGTLVQFTMEDAEMARYVAMVMMWQFRYATNKAIIEKNSPMNINNLQGSIRTFNQMRSSNAELNSTRLIGPDYASLVYTMMPEPTYCSSTQRLPSTKRSERTSLLQATSMCNLSIHTGCNETQPSKHSPLTSLLQYNKPENGNADALLSQKQSNMELENVSRNILSKSTAALNFTNDEEYNSPPDVLYCSTPFLLQNNAQNASSSPEDNNDIIASVAEDDAPKFEFRSFAALRKRHLADTMTGSSPEIRMIGGTHTLGRSAAALVHKHSLLADVSQKVSPGHALSSPDLLSTCRSSPDLITSVLDRYRLAVAEAELRAAAIVASQMPSQLRRLNGTIQTGEHRQTMKCYGNYVLPSPPPISTAPQSSMDKECQRIGDNTKTSTLATGFTVMEVAEPEAKEHILKDSVRPKIRKKSLPLISPSQASFYHRPAAPKVKGQTHPASYLAQAGHIYYPPSSPLAQIHEVYRQQNDETNGLGSLSESNLGTTYANSALKLLSSFSGHHHYEVIEEDRTPVSFVRRVHELSTPLSCGAGRAFPIQNPALAVSSSRSISSPDVFNSRTKNPVSKQLSASSADSAQFTIVRPMFLSGNDSETIPSPAMTNESPEYTVYDKAINICEADFIQNEESLADRKFSMIESVEEISQSSSLRHVMLNGVLQHHVINSREHFIDLLDAVPMNDRLSIPTNDQTLKRLLAKLAADDVLDEEFAVIPNRRMSAGVSTSQKPENMKRNRTRSIVPYEDTRIMLHSKQSNPTGYINASNIQIPVGNRILRYILTQAPLPNTIEDFWQMIWESGSQLIVMLCDAQDVKNTAVPIYWPQKIMEKLRLSNHSLTLLSSTASKHQMTMMLQLKHNTNGERRTIYHLRLMDWESGRIPPSEESFLAFMDAVNSVRRHLENEQLKEANSGMVAEFRKKQNNYHLNLTNPANRSRTQQTDFGYYNWCKKRLHMVNHALHYSPSSHFDASSSEFPSTRKNGTMVDVVAPPTIIHCLTGAYESGVYLLVELMIHCIEHNMCVDIGKTLAMLRQQRMCLVKNVEQYRFVYSVLINYLQKSRLI</sequence>
<evidence type="ECO:0000256" key="2">
    <source>
        <dbReference type="ARBA" id="ARBA00009649"/>
    </source>
</evidence>
<evidence type="ECO:0000259" key="8">
    <source>
        <dbReference type="PROSITE" id="PS50055"/>
    </source>
</evidence>
<accession>A0A8R1TWP9</accession>
<evidence type="ECO:0000259" key="9">
    <source>
        <dbReference type="PROSITE" id="PS50056"/>
    </source>
</evidence>
<dbReference type="PROSITE" id="PS50055">
    <property type="entry name" value="TYR_PHOSPHATASE_PTP"/>
    <property type="match status" value="1"/>
</dbReference>
<comment type="subcellular location">
    <subcellularLocation>
        <location evidence="1">Cytoplasm</location>
        <location evidence="1">Cytoskeleton</location>
    </subcellularLocation>
</comment>
<reference evidence="12" key="1">
    <citation type="submission" date="2013-10" db="EMBL/GenBank/DDBJ databases">
        <title>Genome sequencing of Onchocerca volvulus.</title>
        <authorList>
            <person name="Cotton J."/>
            <person name="Tsai J."/>
            <person name="Stanley E."/>
            <person name="Tracey A."/>
            <person name="Holroyd N."/>
            <person name="Lustigman S."/>
            <person name="Berriman M."/>
        </authorList>
    </citation>
    <scope>NUCLEOTIDE SEQUENCE</scope>
</reference>